<keyword evidence="3" id="KW-1185">Reference proteome</keyword>
<gene>
    <name evidence="2" type="ORF">K040078D81_36220</name>
</gene>
<sequence>MGRKPKCTVEEKLTAVEDYLNGIRSVSEIKADLAIGSTRTVRDWILAYQHGGAEALCPVSATEVLGSGNPQSDILFRKTNVLKSTKKNGVHRKTTTRHSHAVVHQHLILDI</sequence>
<dbReference type="Proteomes" id="UP001600943">
    <property type="component" value="Unassembled WGS sequence"/>
</dbReference>
<accession>A0ABQ0BDG8</accession>
<organism evidence="2 3">
    <name type="scientific">Blautia hominis</name>
    <dbReference type="NCBI Taxonomy" id="2025493"/>
    <lineage>
        <taxon>Bacteria</taxon>
        <taxon>Bacillati</taxon>
        <taxon>Bacillota</taxon>
        <taxon>Clostridia</taxon>
        <taxon>Lachnospirales</taxon>
        <taxon>Lachnospiraceae</taxon>
        <taxon>Blautia</taxon>
    </lineage>
</organism>
<dbReference type="Gene3D" id="1.10.10.10">
    <property type="entry name" value="Winged helix-like DNA-binding domain superfamily/Winged helix DNA-binding domain"/>
    <property type="match status" value="1"/>
</dbReference>
<name>A0ABQ0BDG8_9FIRM</name>
<protein>
    <recommendedName>
        <fullName evidence="1">Insertion element IS150 protein InsJ-like helix-turn-helix domain-containing protein</fullName>
    </recommendedName>
</protein>
<proteinExistence type="predicted"/>
<evidence type="ECO:0000313" key="3">
    <source>
        <dbReference type="Proteomes" id="UP001600943"/>
    </source>
</evidence>
<evidence type="ECO:0000259" key="1">
    <source>
        <dbReference type="Pfam" id="PF13518"/>
    </source>
</evidence>
<dbReference type="InterPro" id="IPR055247">
    <property type="entry name" value="InsJ-like_HTH"/>
</dbReference>
<dbReference type="RefSeq" id="WP_390407302.1">
    <property type="nucleotide sequence ID" value="NZ_BAABYW010000001.1"/>
</dbReference>
<dbReference type="InterPro" id="IPR010921">
    <property type="entry name" value="Trp_repressor/repl_initiator"/>
</dbReference>
<dbReference type="InterPro" id="IPR036388">
    <property type="entry name" value="WH-like_DNA-bd_sf"/>
</dbReference>
<comment type="caution">
    <text evidence="2">The sequence shown here is derived from an EMBL/GenBank/DDBJ whole genome shotgun (WGS) entry which is preliminary data.</text>
</comment>
<feature type="domain" description="Insertion element IS150 protein InsJ-like helix-turn-helix" evidence="1">
    <location>
        <begin position="11"/>
        <end position="56"/>
    </location>
</feature>
<reference evidence="2 3" key="1">
    <citation type="submission" date="2024-04" db="EMBL/GenBank/DDBJ databases">
        <title>Defined microbial consortia suppress multidrug-resistant proinflammatory Enterobacteriaceae via ecological control.</title>
        <authorList>
            <person name="Furuichi M."/>
            <person name="Kawaguchi T."/>
            <person name="Pust M."/>
            <person name="Yasuma K."/>
            <person name="Plichta D."/>
            <person name="Hasegawa N."/>
            <person name="Ohya T."/>
            <person name="Bhattarai S."/>
            <person name="Sasajima S."/>
            <person name="Aoto Y."/>
            <person name="Tuganbaev T."/>
            <person name="Yaginuma M."/>
            <person name="Ueda M."/>
            <person name="Okahashi N."/>
            <person name="Amafuji K."/>
            <person name="Kiridooshi Y."/>
            <person name="Sugita K."/>
            <person name="Strazar M."/>
            <person name="Skelly A."/>
            <person name="Suda W."/>
            <person name="Hattori M."/>
            <person name="Nakamoto N."/>
            <person name="Caballero S."/>
            <person name="Norman J."/>
            <person name="Olle B."/>
            <person name="Tanoue T."/>
            <person name="Arita M."/>
            <person name="Bucci V."/>
            <person name="Atarashi K."/>
            <person name="Xavier R."/>
            <person name="Honda K."/>
        </authorList>
    </citation>
    <scope>NUCLEOTIDE SEQUENCE [LARGE SCALE GENOMIC DNA]</scope>
    <source>
        <strain evidence="3">k04-0078-D8-1</strain>
    </source>
</reference>
<evidence type="ECO:0000313" key="2">
    <source>
        <dbReference type="EMBL" id="GAA6409505.1"/>
    </source>
</evidence>
<dbReference type="SUPFAM" id="SSF48295">
    <property type="entry name" value="TrpR-like"/>
    <property type="match status" value="1"/>
</dbReference>
<dbReference type="Pfam" id="PF13518">
    <property type="entry name" value="HTH_28"/>
    <property type="match status" value="1"/>
</dbReference>
<dbReference type="EMBL" id="BAABYW010000001">
    <property type="protein sequence ID" value="GAA6409505.1"/>
    <property type="molecule type" value="Genomic_DNA"/>
</dbReference>